<gene>
    <name evidence="2" type="ORF">LAFE_0D08526G</name>
</gene>
<feature type="region of interest" description="Disordered" evidence="1">
    <location>
        <begin position="130"/>
        <end position="179"/>
    </location>
</feature>
<dbReference type="Pfam" id="PF04032">
    <property type="entry name" value="Rpr2"/>
    <property type="match status" value="1"/>
</dbReference>
<keyword evidence="3" id="KW-1185">Reference proteome</keyword>
<reference evidence="2 3" key="1">
    <citation type="submission" date="2016-03" db="EMBL/GenBank/DDBJ databases">
        <authorList>
            <person name="Devillers H."/>
        </authorList>
    </citation>
    <scope>NUCLEOTIDE SEQUENCE [LARGE SCALE GENOMIC DNA]</scope>
    <source>
        <strain evidence="2">CBS 6772</strain>
    </source>
</reference>
<name>A0A1G4MBX0_LACFM</name>
<dbReference type="GO" id="GO:0008033">
    <property type="term" value="P:tRNA processing"/>
    <property type="evidence" value="ECO:0007669"/>
    <property type="project" value="TreeGrafter"/>
</dbReference>
<dbReference type="GO" id="GO:0005655">
    <property type="term" value="C:nucleolar ribonuclease P complex"/>
    <property type="evidence" value="ECO:0007669"/>
    <property type="project" value="TreeGrafter"/>
</dbReference>
<dbReference type="InterPro" id="IPR007175">
    <property type="entry name" value="Rpr2/Snm1/Rpp21"/>
</dbReference>
<evidence type="ECO:0000313" key="2">
    <source>
        <dbReference type="EMBL" id="SCW01254.1"/>
    </source>
</evidence>
<dbReference type="AlphaFoldDB" id="A0A1G4MBX0"/>
<dbReference type="PANTHER" id="PTHR14742">
    <property type="entry name" value="RIBONUCLEASE P SUBUNIT P21"/>
    <property type="match status" value="1"/>
</dbReference>
<dbReference type="Proteomes" id="UP000190831">
    <property type="component" value="Chromosome D"/>
</dbReference>
<feature type="compositionally biased region" description="Basic residues" evidence="1">
    <location>
        <begin position="145"/>
        <end position="160"/>
    </location>
</feature>
<dbReference type="STRING" id="4955.A0A1G4MBX0"/>
<proteinExistence type="predicted"/>
<dbReference type="OMA" id="KCIQVNC"/>
<dbReference type="Gene3D" id="6.20.50.20">
    <property type="match status" value="1"/>
</dbReference>
<dbReference type="PANTHER" id="PTHR14742:SF3">
    <property type="entry name" value="RIBONUCLEASE MRP PROTEIN SUBUNIT SNM1"/>
    <property type="match status" value="1"/>
</dbReference>
<protein>
    <submittedName>
        <fullName evidence="2">LAFE_0D08526g1_1</fullName>
    </submittedName>
</protein>
<organism evidence="2 3">
    <name type="scientific">Lachancea fermentati</name>
    <name type="common">Zygosaccharomyces fermentati</name>
    <dbReference type="NCBI Taxonomy" id="4955"/>
    <lineage>
        <taxon>Eukaryota</taxon>
        <taxon>Fungi</taxon>
        <taxon>Dikarya</taxon>
        <taxon>Ascomycota</taxon>
        <taxon>Saccharomycotina</taxon>
        <taxon>Saccharomycetes</taxon>
        <taxon>Saccharomycetales</taxon>
        <taxon>Saccharomycetaceae</taxon>
        <taxon>Lachancea</taxon>
    </lineage>
</organism>
<sequence>MGLNKQQREKFLTSHMNYKYNLLHILPSISQPQLSGVYFKSFCNASKRNQVTLPEQIVADSVKFCGSCGIVFISGVNMRMRLVEECDDNGKILRTLQYTCINCSHVKNLFFDQKDTSCSEKSKEHFVATWPVPKPNSSDTENNGKVKKNAAKERAKKRKMNTLTNILSKKRETEQKKNKLSLSLEDLLKN</sequence>
<dbReference type="EMBL" id="LT598492">
    <property type="protein sequence ID" value="SCW01254.1"/>
    <property type="molecule type" value="Genomic_DNA"/>
</dbReference>
<evidence type="ECO:0000256" key="1">
    <source>
        <dbReference type="SAM" id="MobiDB-lite"/>
    </source>
</evidence>
<evidence type="ECO:0000313" key="3">
    <source>
        <dbReference type="Proteomes" id="UP000190831"/>
    </source>
</evidence>
<accession>A0A1G4MBX0</accession>
<dbReference type="OrthoDB" id="4066853at2759"/>